<evidence type="ECO:0000256" key="1">
    <source>
        <dbReference type="ARBA" id="ARBA00022552"/>
    </source>
</evidence>
<keyword evidence="2 6" id="KW-0489">Methyltransferase</keyword>
<evidence type="ECO:0000313" key="6">
    <source>
        <dbReference type="EMBL" id="NKI17294.1"/>
    </source>
</evidence>
<sequence>MSDSIITPPTFDDFAELARVEDWSSIFSEAPEATRLFHGRGQCYPGLEWLTVDYFSPVLWIVLYRQPPEAFWGEFCHQLKARFGGVVDAALVQHRYLRGNDCEPLWGDVPDEMYAVENGLRFELSLGGQQNIGYFMDMQPARRWLAERAEGARLLNLFSYTCAFSVAAHAARADGVVNIDMSKAALRRGKRNHELNGVEEGDTIYLGHDIFRSWGRLRREGPFDIVICDPPSRQPGSFDAAKDYARLARKLPELCREGGDILACLNSPLMPEQFLREVMAAECPSARLVARLPGRADFPDKSADGALKVLHYRLEGETS</sequence>
<organism evidence="6 7">
    <name type="scientific">Spongiibacter thalassae</name>
    <dbReference type="NCBI Taxonomy" id="2721624"/>
    <lineage>
        <taxon>Bacteria</taxon>
        <taxon>Pseudomonadati</taxon>
        <taxon>Pseudomonadota</taxon>
        <taxon>Gammaproteobacteria</taxon>
        <taxon>Cellvibrionales</taxon>
        <taxon>Spongiibacteraceae</taxon>
        <taxon>Spongiibacter</taxon>
    </lineage>
</organism>
<keyword evidence="4" id="KW-0949">S-adenosyl-L-methionine</keyword>
<feature type="domain" description="S-adenosylmethionine-dependent methyltransferase" evidence="5">
    <location>
        <begin position="35"/>
        <end position="313"/>
    </location>
</feature>
<reference evidence="6 7" key="1">
    <citation type="submission" date="2020-04" db="EMBL/GenBank/DDBJ databases">
        <authorList>
            <person name="Yoon J."/>
        </authorList>
    </citation>
    <scope>NUCLEOTIDE SEQUENCE [LARGE SCALE GENOMIC DNA]</scope>
    <source>
        <strain evidence="6 7">KMU-166</strain>
    </source>
</reference>
<evidence type="ECO:0000256" key="2">
    <source>
        <dbReference type="ARBA" id="ARBA00022603"/>
    </source>
</evidence>
<evidence type="ECO:0000259" key="5">
    <source>
        <dbReference type="Pfam" id="PF10672"/>
    </source>
</evidence>
<dbReference type="Proteomes" id="UP000765845">
    <property type="component" value="Unassembled WGS sequence"/>
</dbReference>
<dbReference type="GO" id="GO:0032259">
    <property type="term" value="P:methylation"/>
    <property type="evidence" value="ECO:0007669"/>
    <property type="project" value="UniProtKB-KW"/>
</dbReference>
<dbReference type="SUPFAM" id="SSF53335">
    <property type="entry name" value="S-adenosyl-L-methionine-dependent methyltransferases"/>
    <property type="match status" value="1"/>
</dbReference>
<evidence type="ECO:0000256" key="3">
    <source>
        <dbReference type="ARBA" id="ARBA00022679"/>
    </source>
</evidence>
<dbReference type="PANTHER" id="PTHR43042:SF3">
    <property type="entry name" value="RIBOSOMAL RNA LARGE SUBUNIT METHYLTRANSFERASE YWBD-RELATED"/>
    <property type="match status" value="1"/>
</dbReference>
<dbReference type="Gene3D" id="3.40.50.150">
    <property type="entry name" value="Vaccinia Virus protein VP39"/>
    <property type="match status" value="1"/>
</dbReference>
<dbReference type="PANTHER" id="PTHR43042">
    <property type="entry name" value="SAM-DEPENDENT METHYLTRANSFERASE"/>
    <property type="match status" value="1"/>
</dbReference>
<keyword evidence="1" id="KW-0698">rRNA processing</keyword>
<gene>
    <name evidence="6" type="ORF">HCU74_07660</name>
</gene>
<keyword evidence="3" id="KW-0808">Transferase</keyword>
<comment type="caution">
    <text evidence="6">The sequence shown here is derived from an EMBL/GenBank/DDBJ whole genome shotgun (WGS) entry which is preliminary data.</text>
</comment>
<name>A0ABX1GDN3_9GAMM</name>
<dbReference type="GO" id="GO:0008168">
    <property type="term" value="F:methyltransferase activity"/>
    <property type="evidence" value="ECO:0007669"/>
    <property type="project" value="UniProtKB-KW"/>
</dbReference>
<dbReference type="InterPro" id="IPR019614">
    <property type="entry name" value="SAM-dep_methyl-trfase"/>
</dbReference>
<evidence type="ECO:0000256" key="4">
    <source>
        <dbReference type="ARBA" id="ARBA00022691"/>
    </source>
</evidence>
<dbReference type="EMBL" id="JAAWWK010000002">
    <property type="protein sequence ID" value="NKI17294.1"/>
    <property type="molecule type" value="Genomic_DNA"/>
</dbReference>
<accession>A0ABX1GDN3</accession>
<dbReference type="RefSeq" id="WP_168449804.1">
    <property type="nucleotide sequence ID" value="NZ_JAAWWK010000002.1"/>
</dbReference>
<keyword evidence="7" id="KW-1185">Reference proteome</keyword>
<dbReference type="CDD" id="cd02440">
    <property type="entry name" value="AdoMet_MTases"/>
    <property type="match status" value="1"/>
</dbReference>
<dbReference type="Pfam" id="PF10672">
    <property type="entry name" value="Methyltrans_SAM"/>
    <property type="match status" value="1"/>
</dbReference>
<proteinExistence type="predicted"/>
<protein>
    <submittedName>
        <fullName evidence="6">Methyltransferase</fullName>
    </submittedName>
</protein>
<dbReference type="InterPro" id="IPR029063">
    <property type="entry name" value="SAM-dependent_MTases_sf"/>
</dbReference>
<evidence type="ECO:0000313" key="7">
    <source>
        <dbReference type="Proteomes" id="UP000765845"/>
    </source>
</evidence>